<evidence type="ECO:0000313" key="2">
    <source>
        <dbReference type="Proteomes" id="UP000239720"/>
    </source>
</evidence>
<dbReference type="EMBL" id="NEMB01000003">
    <property type="protein sequence ID" value="PQQ67545.1"/>
    <property type="molecule type" value="Genomic_DNA"/>
</dbReference>
<sequence>MLKNKKYREVAKNILRKKEDLKSISMMLFDLNIINTCFDIAEEHIKKAKNYLDFLPESEYTQKLHNLADLLMVRAN</sequence>
<comment type="caution">
    <text evidence="1">The sequence shown here is derived from an EMBL/GenBank/DDBJ whole genome shotgun (WGS) entry which is preliminary data.</text>
</comment>
<evidence type="ECO:0008006" key="3">
    <source>
        <dbReference type="Google" id="ProtNLM"/>
    </source>
</evidence>
<organism evidence="1 2">
    <name type="scientific">Acetivibrio saccincola</name>
    <dbReference type="NCBI Taxonomy" id="1677857"/>
    <lineage>
        <taxon>Bacteria</taxon>
        <taxon>Bacillati</taxon>
        <taxon>Bacillota</taxon>
        <taxon>Clostridia</taxon>
        <taxon>Eubacteriales</taxon>
        <taxon>Oscillospiraceae</taxon>
        <taxon>Acetivibrio</taxon>
    </lineage>
</organism>
<reference evidence="1 2" key="1">
    <citation type="journal article" date="2018" name="Syst. Appl. Microbiol.">
        <title>Characterization and high-quality draft genome sequence of Herbivorax saccincola A7, an anaerobic, alkaliphilic, thermophilic, cellulolytic, and xylanolytic bacterium.</title>
        <authorList>
            <person name="Aikawa S."/>
            <person name="Baramee S."/>
            <person name="Sermsathanaswadi J."/>
            <person name="Thianheng P."/>
            <person name="Tachaapaikoon C."/>
            <person name="Shikata A."/>
            <person name="Waeonukul R."/>
            <person name="Pason P."/>
            <person name="Ratanakhanokchai K."/>
            <person name="Kosugi A."/>
        </authorList>
    </citation>
    <scope>NUCLEOTIDE SEQUENCE [LARGE SCALE GENOMIC DNA]</scope>
    <source>
        <strain evidence="1 2">A7</strain>
    </source>
</reference>
<dbReference type="Gene3D" id="1.10.600.10">
    <property type="entry name" value="Farnesyl Diphosphate Synthase"/>
    <property type="match status" value="1"/>
</dbReference>
<dbReference type="AlphaFoldDB" id="A0A2S8RCN1"/>
<dbReference type="InterPro" id="IPR008949">
    <property type="entry name" value="Isoprenoid_synthase_dom_sf"/>
</dbReference>
<accession>A0A2S8RCN1</accession>
<gene>
    <name evidence="1" type="ORF">B9R14_12835</name>
</gene>
<evidence type="ECO:0000313" key="1">
    <source>
        <dbReference type="EMBL" id="PQQ67545.1"/>
    </source>
</evidence>
<dbReference type="SUPFAM" id="SSF48576">
    <property type="entry name" value="Terpenoid synthases"/>
    <property type="match status" value="1"/>
</dbReference>
<name>A0A2S8RCN1_9FIRM</name>
<dbReference type="RefSeq" id="WP_105368389.1">
    <property type="nucleotide sequence ID" value="NZ_NEMB01000003.1"/>
</dbReference>
<protein>
    <recommendedName>
        <fullName evidence="3">HEPN domain-containing protein</fullName>
    </recommendedName>
</protein>
<proteinExistence type="predicted"/>
<dbReference type="Proteomes" id="UP000239720">
    <property type="component" value="Unassembled WGS sequence"/>
</dbReference>